<dbReference type="RefSeq" id="WP_102892714.1">
    <property type="nucleotide sequence ID" value="NZ_NBZD01000004.1"/>
</dbReference>
<reference evidence="3" key="1">
    <citation type="submission" date="2017-04" db="EMBL/GenBank/DDBJ databases">
        <authorList>
            <person name="Bumgarner R.E."/>
            <person name="Fredricks D.N."/>
            <person name="Srinivasan S."/>
        </authorList>
    </citation>
    <scope>NUCLEOTIDE SEQUENCE [LARGE SCALE GENOMIC DNA]</scope>
    <source>
        <strain evidence="3">KA00405</strain>
    </source>
</reference>
<protein>
    <submittedName>
        <fullName evidence="2">Uncharacterized protein</fullName>
    </submittedName>
</protein>
<sequence>MKRMYRSIAVTVLAALMALPMVVRAEDKTVNEIVVKQKDGVVEGLTPSYLGETPEKMMERFNKDFEFTTTIDGTSYQLEVKSIELYRHVNVGGVQQQKKADIIKKGSDNGGFPDEKYIELIFKDRASHKTLKFSTDVTNPTKLKIGTTEVVTSGTTRIIGEPDYVEGARFKLDNTVFRKIYFSNVGPKKIFKKIGGNKEESELTIPVEVSTPHKLSALLQKSGEPNNGALVEYKPNGNFVWYKRNANNELDIIKPEEVDVSSYDLDAEGMPKADTLDFILHEIQKLPYLQAEDVRFKANETFDKKH</sequence>
<evidence type="ECO:0000313" key="2">
    <source>
        <dbReference type="EMBL" id="PNH18073.1"/>
    </source>
</evidence>
<keyword evidence="1" id="KW-0732">Signal</keyword>
<organism evidence="2 3">
    <name type="scientific">Mageeibacillus indolicus</name>
    <dbReference type="NCBI Taxonomy" id="884684"/>
    <lineage>
        <taxon>Bacteria</taxon>
        <taxon>Bacillati</taxon>
        <taxon>Bacillota</taxon>
        <taxon>Clostridia</taxon>
        <taxon>Eubacteriales</taxon>
        <taxon>Oscillospiraceae</taxon>
        <taxon>Mageeibacillus</taxon>
    </lineage>
</organism>
<dbReference type="Proteomes" id="UP000236394">
    <property type="component" value="Unassembled WGS sequence"/>
</dbReference>
<gene>
    <name evidence="2" type="ORF">B7R76_07005</name>
</gene>
<dbReference type="EMBL" id="NBZD01000004">
    <property type="protein sequence ID" value="PNH18073.1"/>
    <property type="molecule type" value="Genomic_DNA"/>
</dbReference>
<proteinExistence type="predicted"/>
<evidence type="ECO:0000256" key="1">
    <source>
        <dbReference type="SAM" id="SignalP"/>
    </source>
</evidence>
<name>A0A2J8AZX3_9FIRM</name>
<evidence type="ECO:0000313" key="3">
    <source>
        <dbReference type="Proteomes" id="UP000236394"/>
    </source>
</evidence>
<feature type="signal peptide" evidence="1">
    <location>
        <begin position="1"/>
        <end position="25"/>
    </location>
</feature>
<feature type="chain" id="PRO_5014332339" evidence="1">
    <location>
        <begin position="26"/>
        <end position="306"/>
    </location>
</feature>
<accession>A0A2J8AZX3</accession>
<comment type="caution">
    <text evidence="2">The sequence shown here is derived from an EMBL/GenBank/DDBJ whole genome shotgun (WGS) entry which is preliminary data.</text>
</comment>
<dbReference type="AlphaFoldDB" id="A0A2J8AZX3"/>